<evidence type="ECO:0000313" key="2">
    <source>
        <dbReference type="Proteomes" id="UP000821865"/>
    </source>
</evidence>
<reference evidence="1" key="1">
    <citation type="submission" date="2020-05" db="EMBL/GenBank/DDBJ databases">
        <title>Large-scale comparative analyses of tick genomes elucidate their genetic diversity and vector capacities.</title>
        <authorList>
            <person name="Jia N."/>
            <person name="Wang J."/>
            <person name="Shi W."/>
            <person name="Du L."/>
            <person name="Sun Y."/>
            <person name="Zhan W."/>
            <person name="Jiang J."/>
            <person name="Wang Q."/>
            <person name="Zhang B."/>
            <person name="Ji P."/>
            <person name="Sakyi L.B."/>
            <person name="Cui X."/>
            <person name="Yuan T."/>
            <person name="Jiang B."/>
            <person name="Yang W."/>
            <person name="Lam T.T.-Y."/>
            <person name="Chang Q."/>
            <person name="Ding S."/>
            <person name="Wang X."/>
            <person name="Zhu J."/>
            <person name="Ruan X."/>
            <person name="Zhao L."/>
            <person name="Wei J."/>
            <person name="Que T."/>
            <person name="Du C."/>
            <person name="Cheng J."/>
            <person name="Dai P."/>
            <person name="Han X."/>
            <person name="Huang E."/>
            <person name="Gao Y."/>
            <person name="Liu J."/>
            <person name="Shao H."/>
            <person name="Ye R."/>
            <person name="Li L."/>
            <person name="Wei W."/>
            <person name="Wang X."/>
            <person name="Wang C."/>
            <person name="Yang T."/>
            <person name="Huo Q."/>
            <person name="Li W."/>
            <person name="Guo W."/>
            <person name="Chen H."/>
            <person name="Zhou L."/>
            <person name="Ni X."/>
            <person name="Tian J."/>
            <person name="Zhou Y."/>
            <person name="Sheng Y."/>
            <person name="Liu T."/>
            <person name="Pan Y."/>
            <person name="Xia L."/>
            <person name="Li J."/>
            <person name="Zhao F."/>
            <person name="Cao W."/>
        </authorList>
    </citation>
    <scope>NUCLEOTIDE SEQUENCE</scope>
    <source>
        <strain evidence="1">Dsil-2018</strain>
    </source>
</reference>
<sequence length="458" mass="51619">MKGPEMQSLFGLFSKDCKFHPLLWQKWLQSVMDKALGAYTPPNGVELKVRQSGPARTLLVHLSDGGRIDIDLVPVLEHNFKCLPANVPRHKWFEEVLNEDDKKWFMVPKPPKDDDTLWRIHFPDAEKKLIKDLGCIKPTIRLIKVVYFVVGRSQEALRDKHKWPLSSYSIKTVVMHHRLEKRDKVYWQNEHQWTVLLQVLEKLRAVLDPSGPGICSLLDKNVSLIPDMTEATRTNIAQRLQRIGNSLTNNPEKVLEFFLETSAVTSGNSSTMEENLSRSLLSLSLTANDASTSDMSSDTGVCSRDSSFDDGFIDKRTSSSSPVRISACMNDVNIVIIQKVVRRDTNHQNAGNDVQVTLSVLIDEDHLLAETRCSMHGSQDQKIDVPVENSTAPSSLVVKQCFELTAKPALPIPVELELSVMIAGRQLLKSGMCLELQRSVEVCQVRLPFPRMKQCAKL</sequence>
<organism evidence="1 2">
    <name type="scientific">Dermacentor silvarum</name>
    <name type="common">Tick</name>
    <dbReference type="NCBI Taxonomy" id="543639"/>
    <lineage>
        <taxon>Eukaryota</taxon>
        <taxon>Metazoa</taxon>
        <taxon>Ecdysozoa</taxon>
        <taxon>Arthropoda</taxon>
        <taxon>Chelicerata</taxon>
        <taxon>Arachnida</taxon>
        <taxon>Acari</taxon>
        <taxon>Parasitiformes</taxon>
        <taxon>Ixodida</taxon>
        <taxon>Ixodoidea</taxon>
        <taxon>Ixodidae</taxon>
        <taxon>Rhipicephalinae</taxon>
        <taxon>Dermacentor</taxon>
    </lineage>
</organism>
<dbReference type="Proteomes" id="UP000821865">
    <property type="component" value="Chromosome 10"/>
</dbReference>
<evidence type="ECO:0000313" key="1">
    <source>
        <dbReference type="EMBL" id="KAH7973799.1"/>
    </source>
</evidence>
<comment type="caution">
    <text evidence="1">The sequence shown here is derived from an EMBL/GenBank/DDBJ whole genome shotgun (WGS) entry which is preliminary data.</text>
</comment>
<proteinExistence type="predicted"/>
<protein>
    <submittedName>
        <fullName evidence="1">Uncharacterized protein</fullName>
    </submittedName>
</protein>
<accession>A0ACB8DMN3</accession>
<name>A0ACB8DMN3_DERSI</name>
<gene>
    <name evidence="1" type="ORF">HPB49_005310</name>
</gene>
<keyword evidence="2" id="KW-1185">Reference proteome</keyword>
<dbReference type="EMBL" id="CM023479">
    <property type="protein sequence ID" value="KAH7973799.1"/>
    <property type="molecule type" value="Genomic_DNA"/>
</dbReference>